<reference evidence="4" key="1">
    <citation type="submission" date="2021-01" db="EMBL/GenBank/DDBJ databases">
        <authorList>
            <person name="Corre E."/>
            <person name="Pelletier E."/>
            <person name="Niang G."/>
            <person name="Scheremetjew M."/>
            <person name="Finn R."/>
            <person name="Kale V."/>
            <person name="Holt S."/>
            <person name="Cochrane G."/>
            <person name="Meng A."/>
            <person name="Brown T."/>
            <person name="Cohen L."/>
        </authorList>
    </citation>
    <scope>NUCLEOTIDE SEQUENCE</scope>
</reference>
<comment type="similarity">
    <text evidence="1">Belongs to the protein disulfide isomerase family.</text>
</comment>
<dbReference type="AlphaFoldDB" id="A0A7S1FDQ5"/>
<dbReference type="InterPro" id="IPR013766">
    <property type="entry name" value="Thioredoxin_domain"/>
</dbReference>
<evidence type="ECO:0000313" key="4">
    <source>
        <dbReference type="EMBL" id="CAD8859592.1"/>
    </source>
</evidence>
<dbReference type="GO" id="GO:0006457">
    <property type="term" value="P:protein folding"/>
    <property type="evidence" value="ECO:0007669"/>
    <property type="project" value="TreeGrafter"/>
</dbReference>
<gene>
    <name evidence="4" type="ORF">NSCI0253_LOCUS33946</name>
</gene>
<evidence type="ECO:0000256" key="2">
    <source>
        <dbReference type="SAM" id="SignalP"/>
    </source>
</evidence>
<proteinExistence type="inferred from homology"/>
<feature type="domain" description="Thioredoxin" evidence="3">
    <location>
        <begin position="222"/>
        <end position="341"/>
    </location>
</feature>
<accession>A0A7S1FDQ5</accession>
<dbReference type="GO" id="GO:0034976">
    <property type="term" value="P:response to endoplasmic reticulum stress"/>
    <property type="evidence" value="ECO:0007669"/>
    <property type="project" value="TreeGrafter"/>
</dbReference>
<dbReference type="GO" id="GO:0003756">
    <property type="term" value="F:protein disulfide isomerase activity"/>
    <property type="evidence" value="ECO:0007669"/>
    <property type="project" value="TreeGrafter"/>
</dbReference>
<feature type="chain" id="PRO_5031444612" description="Thioredoxin domain-containing protein" evidence="2">
    <location>
        <begin position="18"/>
        <end position="357"/>
    </location>
</feature>
<feature type="signal peptide" evidence="2">
    <location>
        <begin position="1"/>
        <end position="17"/>
    </location>
</feature>
<name>A0A7S1FDQ5_NOCSC</name>
<dbReference type="PROSITE" id="PS51352">
    <property type="entry name" value="THIOREDOXIN_2"/>
    <property type="match status" value="1"/>
</dbReference>
<evidence type="ECO:0000259" key="3">
    <source>
        <dbReference type="PROSITE" id="PS51352"/>
    </source>
</evidence>
<keyword evidence="2" id="KW-0732">Signal</keyword>
<dbReference type="Gene3D" id="3.40.30.10">
    <property type="entry name" value="Glutaredoxin"/>
    <property type="match status" value="2"/>
</dbReference>
<dbReference type="CDD" id="cd02961">
    <property type="entry name" value="PDI_a_family"/>
    <property type="match status" value="1"/>
</dbReference>
<evidence type="ECO:0000256" key="1">
    <source>
        <dbReference type="ARBA" id="ARBA00006347"/>
    </source>
</evidence>
<dbReference type="Pfam" id="PF00085">
    <property type="entry name" value="Thioredoxin"/>
    <property type="match status" value="1"/>
</dbReference>
<dbReference type="GO" id="GO:0005783">
    <property type="term" value="C:endoplasmic reticulum"/>
    <property type="evidence" value="ECO:0007669"/>
    <property type="project" value="TreeGrafter"/>
</dbReference>
<organism evidence="4">
    <name type="scientific">Noctiluca scintillans</name>
    <name type="common">Sea sparkle</name>
    <name type="synonym">Red tide dinoflagellate</name>
    <dbReference type="NCBI Taxonomy" id="2966"/>
    <lineage>
        <taxon>Eukaryota</taxon>
        <taxon>Sar</taxon>
        <taxon>Alveolata</taxon>
        <taxon>Dinophyceae</taxon>
        <taxon>Noctilucales</taxon>
        <taxon>Noctilucaceae</taxon>
        <taxon>Noctiluca</taxon>
    </lineage>
</organism>
<protein>
    <recommendedName>
        <fullName evidence="3">Thioredoxin domain-containing protein</fullName>
    </recommendedName>
</protein>
<dbReference type="SUPFAM" id="SSF52833">
    <property type="entry name" value="Thioredoxin-like"/>
    <property type="match status" value="2"/>
</dbReference>
<dbReference type="EMBL" id="HBFQ01047617">
    <property type="protein sequence ID" value="CAD8859592.1"/>
    <property type="molecule type" value="Transcribed_RNA"/>
</dbReference>
<sequence>MVCFAILVAVNIWSVESRIGTGVVPLTSATFQSYVSDNEKVLVDFYRPDSLTSDTKMTAELNEALRVLRSDGCKVPLARVNVAREVDLAQRYVPQDVFPQLVWFLHGEPTSYHRSLHTAESIANFVFILNRRSILTAESETDLLDTYNRGIIMQTAKGSPLYKAVEVVAGKFLDRFAVMLLQGKSERLTWHETEKTTATFDGDHTVESVERWVRQQLTRSEEPPSNPAEPGEAVVVVGQTFADLVMNANMDVFLMVYAPWCGYSRRFYPIWDELKLAVSHLAHLRVAQMDGDRNDSPYPEVVSWNAFPTVFFFRAGTTKPWVFHGNRTVPELLKFAQTHSSKPMEFDGIDLEAISEL</sequence>
<dbReference type="PANTHER" id="PTHR18929">
    <property type="entry name" value="PROTEIN DISULFIDE ISOMERASE"/>
    <property type="match status" value="1"/>
</dbReference>
<dbReference type="InterPro" id="IPR036249">
    <property type="entry name" value="Thioredoxin-like_sf"/>
</dbReference>